<sequence>MKGINFIGLAIILVAMLFTFVHADWKVACPVGKREVCEITQDCIDVCGEDFPGHCLHRLYQKPICVEY</sequence>
<dbReference type="EMBL" id="WIXP02000006">
    <property type="protein sequence ID" value="KAF6209172.1"/>
    <property type="molecule type" value="Genomic_DNA"/>
</dbReference>
<feature type="signal peptide" evidence="1">
    <location>
        <begin position="1"/>
        <end position="23"/>
    </location>
</feature>
<dbReference type="Proteomes" id="UP000466442">
    <property type="component" value="Unassembled WGS sequence"/>
</dbReference>
<keyword evidence="3" id="KW-1185">Reference proteome</keyword>
<evidence type="ECO:0000313" key="3">
    <source>
        <dbReference type="Proteomes" id="UP000466442"/>
    </source>
</evidence>
<reference evidence="2" key="1">
    <citation type="journal article" date="2021" name="Mol. Ecol. Resour.">
        <title>Apolygus lucorum genome provides insights into omnivorousness and mesophyll feeding.</title>
        <authorList>
            <person name="Liu Y."/>
            <person name="Liu H."/>
            <person name="Wang H."/>
            <person name="Huang T."/>
            <person name="Liu B."/>
            <person name="Yang B."/>
            <person name="Yin L."/>
            <person name="Li B."/>
            <person name="Zhang Y."/>
            <person name="Zhang S."/>
            <person name="Jiang F."/>
            <person name="Zhang X."/>
            <person name="Ren Y."/>
            <person name="Wang B."/>
            <person name="Wang S."/>
            <person name="Lu Y."/>
            <person name="Wu K."/>
            <person name="Fan W."/>
            <person name="Wang G."/>
        </authorList>
    </citation>
    <scope>NUCLEOTIDE SEQUENCE</scope>
    <source>
        <strain evidence="2">12Hb</strain>
    </source>
</reference>
<evidence type="ECO:0008006" key="4">
    <source>
        <dbReference type="Google" id="ProtNLM"/>
    </source>
</evidence>
<comment type="caution">
    <text evidence="2">The sequence shown here is derived from an EMBL/GenBank/DDBJ whole genome shotgun (WGS) entry which is preliminary data.</text>
</comment>
<accession>A0A8S9XJH8</accession>
<evidence type="ECO:0000256" key="1">
    <source>
        <dbReference type="SAM" id="SignalP"/>
    </source>
</evidence>
<gene>
    <name evidence="2" type="ORF">GE061_014917</name>
</gene>
<name>A0A8S9XJH8_APOLU</name>
<protein>
    <recommendedName>
        <fullName evidence="4">Kazal-like domain-containing protein</fullName>
    </recommendedName>
</protein>
<feature type="chain" id="PRO_5035842552" description="Kazal-like domain-containing protein" evidence="1">
    <location>
        <begin position="24"/>
        <end position="68"/>
    </location>
</feature>
<dbReference type="AlphaFoldDB" id="A0A8S9XJH8"/>
<keyword evidence="1" id="KW-0732">Signal</keyword>
<organism evidence="2 3">
    <name type="scientific">Apolygus lucorum</name>
    <name type="common">Small green plant bug</name>
    <name type="synonym">Lygocoris lucorum</name>
    <dbReference type="NCBI Taxonomy" id="248454"/>
    <lineage>
        <taxon>Eukaryota</taxon>
        <taxon>Metazoa</taxon>
        <taxon>Ecdysozoa</taxon>
        <taxon>Arthropoda</taxon>
        <taxon>Hexapoda</taxon>
        <taxon>Insecta</taxon>
        <taxon>Pterygota</taxon>
        <taxon>Neoptera</taxon>
        <taxon>Paraneoptera</taxon>
        <taxon>Hemiptera</taxon>
        <taxon>Heteroptera</taxon>
        <taxon>Panheteroptera</taxon>
        <taxon>Cimicomorpha</taxon>
        <taxon>Miridae</taxon>
        <taxon>Mirini</taxon>
        <taxon>Apolygus</taxon>
    </lineage>
</organism>
<proteinExistence type="predicted"/>
<evidence type="ECO:0000313" key="2">
    <source>
        <dbReference type="EMBL" id="KAF6209172.1"/>
    </source>
</evidence>